<dbReference type="GO" id="GO:0043565">
    <property type="term" value="F:sequence-specific DNA binding"/>
    <property type="evidence" value="ECO:0007669"/>
    <property type="project" value="InterPro"/>
</dbReference>
<reference evidence="3" key="1">
    <citation type="submission" date="2016-10" db="EMBL/GenBank/DDBJ databases">
        <authorList>
            <person name="Varghese N."/>
            <person name="Submissions S."/>
        </authorList>
    </citation>
    <scope>NUCLEOTIDE SEQUENCE [LARGE SCALE GENOMIC DNA]</scope>
    <source>
        <strain evidence="3">DSM 13078</strain>
    </source>
</reference>
<dbReference type="InterPro" id="IPR036388">
    <property type="entry name" value="WH-like_DNA-bd_sf"/>
</dbReference>
<proteinExistence type="predicted"/>
<dbReference type="RefSeq" id="WP_089790180.1">
    <property type="nucleotide sequence ID" value="NZ_FOKW01000024.1"/>
</dbReference>
<name>A0A1I1LUQ7_NATHA</name>
<feature type="domain" description="HTH asnC-type" evidence="1">
    <location>
        <begin position="4"/>
        <end position="46"/>
    </location>
</feature>
<keyword evidence="3" id="KW-1185">Reference proteome</keyword>
<dbReference type="GO" id="GO:0005829">
    <property type="term" value="C:cytosol"/>
    <property type="evidence" value="ECO:0007669"/>
    <property type="project" value="TreeGrafter"/>
</dbReference>
<dbReference type="InterPro" id="IPR036390">
    <property type="entry name" value="WH_DNA-bd_sf"/>
</dbReference>
<dbReference type="AlphaFoldDB" id="A0A1I1LUQ7"/>
<dbReference type="PRINTS" id="PR00033">
    <property type="entry name" value="HTHASNC"/>
</dbReference>
<organism evidence="2 3">
    <name type="scientific">Natronobacterium haloterrestre</name>
    <name type="common">Halobiforma haloterrestris</name>
    <dbReference type="NCBI Taxonomy" id="148448"/>
    <lineage>
        <taxon>Archaea</taxon>
        <taxon>Methanobacteriati</taxon>
        <taxon>Methanobacteriota</taxon>
        <taxon>Stenosarchaea group</taxon>
        <taxon>Halobacteria</taxon>
        <taxon>Halobacteriales</taxon>
        <taxon>Natrialbaceae</taxon>
        <taxon>Natronobacterium</taxon>
    </lineage>
</organism>
<dbReference type="EMBL" id="FOKW01000024">
    <property type="protein sequence ID" value="SFC76715.1"/>
    <property type="molecule type" value="Genomic_DNA"/>
</dbReference>
<gene>
    <name evidence="2" type="ORF">SAMN05444422_1246</name>
</gene>
<dbReference type="Proteomes" id="UP000199161">
    <property type="component" value="Unassembled WGS sequence"/>
</dbReference>
<protein>
    <submittedName>
        <fullName evidence="2">AsnC-type helix-turn-helix domain-containing protein</fullName>
    </submittedName>
</protein>
<dbReference type="PANTHER" id="PTHR30154:SF34">
    <property type="entry name" value="TRANSCRIPTIONAL REGULATOR AZLB"/>
    <property type="match status" value="1"/>
</dbReference>
<evidence type="ECO:0000313" key="2">
    <source>
        <dbReference type="EMBL" id="SFC76715.1"/>
    </source>
</evidence>
<evidence type="ECO:0000259" key="1">
    <source>
        <dbReference type="Pfam" id="PF13404"/>
    </source>
</evidence>
<dbReference type="Gene3D" id="1.10.10.10">
    <property type="entry name" value="Winged helix-like DNA-binding domain superfamily/Winged helix DNA-binding domain"/>
    <property type="match status" value="1"/>
</dbReference>
<sequence>MVDLDPTDQGILYLLQQDARNNTTSGIGEQVGVSSTTVGNRISKLEENALLNSDLIRRYH</sequence>
<dbReference type="PANTHER" id="PTHR30154">
    <property type="entry name" value="LEUCINE-RESPONSIVE REGULATORY PROTEIN"/>
    <property type="match status" value="1"/>
</dbReference>
<evidence type="ECO:0000313" key="3">
    <source>
        <dbReference type="Proteomes" id="UP000199161"/>
    </source>
</evidence>
<dbReference type="InterPro" id="IPR000485">
    <property type="entry name" value="AsnC-type_HTH_dom"/>
</dbReference>
<accession>A0A1I1LUQ7</accession>
<dbReference type="GO" id="GO:0043200">
    <property type="term" value="P:response to amino acid"/>
    <property type="evidence" value="ECO:0007669"/>
    <property type="project" value="TreeGrafter"/>
</dbReference>
<dbReference type="SUPFAM" id="SSF46785">
    <property type="entry name" value="Winged helix' DNA-binding domain"/>
    <property type="match status" value="1"/>
</dbReference>
<dbReference type="OrthoDB" id="6762at2157"/>
<dbReference type="Pfam" id="PF13404">
    <property type="entry name" value="HTH_AsnC-type"/>
    <property type="match status" value="1"/>
</dbReference>